<dbReference type="EMBL" id="BNAR01000002">
    <property type="protein sequence ID" value="GHH32225.1"/>
    <property type="molecule type" value="Genomic_DNA"/>
</dbReference>
<organism evidence="3 4">
    <name type="scientific">Lentzea cavernae</name>
    <dbReference type="NCBI Taxonomy" id="2020703"/>
    <lineage>
        <taxon>Bacteria</taxon>
        <taxon>Bacillati</taxon>
        <taxon>Actinomycetota</taxon>
        <taxon>Actinomycetes</taxon>
        <taxon>Pseudonocardiales</taxon>
        <taxon>Pseudonocardiaceae</taxon>
        <taxon>Lentzea</taxon>
    </lineage>
</organism>
<gene>
    <name evidence="3" type="ORF">GCM10017774_12810</name>
</gene>
<keyword evidence="1" id="KW-0472">Membrane</keyword>
<evidence type="ECO:0000313" key="4">
    <source>
        <dbReference type="Proteomes" id="UP000605568"/>
    </source>
</evidence>
<keyword evidence="1" id="KW-0812">Transmembrane</keyword>
<evidence type="ECO:0000313" key="3">
    <source>
        <dbReference type="EMBL" id="GHH32225.1"/>
    </source>
</evidence>
<sequence>MRLIRSFRNSSRVLLLTELAVIVLLLATSTASAQPVHVVALASTLDEVLNNIRNWIIGIAAAIATVCFSIGGLRLLVNGSEPGEVDKAKASFKAGGVGFAIAMLAPLLVAILKTLVGDR</sequence>
<keyword evidence="4" id="KW-1185">Reference proteome</keyword>
<protein>
    <recommendedName>
        <fullName evidence="5">TrbC/VIRB2 family protein</fullName>
    </recommendedName>
</protein>
<evidence type="ECO:0008006" key="5">
    <source>
        <dbReference type="Google" id="ProtNLM"/>
    </source>
</evidence>
<dbReference type="Pfam" id="PF18895">
    <property type="entry name" value="T4SS_pilin"/>
    <property type="match status" value="1"/>
</dbReference>
<accession>A0ABQ3M3Q7</accession>
<keyword evidence="1" id="KW-1133">Transmembrane helix</keyword>
<proteinExistence type="predicted"/>
<evidence type="ECO:0000256" key="2">
    <source>
        <dbReference type="SAM" id="SignalP"/>
    </source>
</evidence>
<feature type="transmembrane region" description="Helical" evidence="1">
    <location>
        <begin position="57"/>
        <end position="77"/>
    </location>
</feature>
<dbReference type="InterPro" id="IPR043993">
    <property type="entry name" value="T4SS_pilin"/>
</dbReference>
<feature type="transmembrane region" description="Helical" evidence="1">
    <location>
        <begin position="97"/>
        <end position="116"/>
    </location>
</feature>
<evidence type="ECO:0000256" key="1">
    <source>
        <dbReference type="SAM" id="Phobius"/>
    </source>
</evidence>
<keyword evidence="2" id="KW-0732">Signal</keyword>
<dbReference type="RefSeq" id="WP_191296604.1">
    <property type="nucleotide sequence ID" value="NZ_BNAR01000002.1"/>
</dbReference>
<dbReference type="Proteomes" id="UP000605568">
    <property type="component" value="Unassembled WGS sequence"/>
</dbReference>
<feature type="chain" id="PRO_5045907486" description="TrbC/VIRB2 family protein" evidence="2">
    <location>
        <begin position="34"/>
        <end position="119"/>
    </location>
</feature>
<reference evidence="4" key="1">
    <citation type="journal article" date="2019" name="Int. J. Syst. Evol. Microbiol.">
        <title>The Global Catalogue of Microorganisms (GCM) 10K type strain sequencing project: providing services to taxonomists for standard genome sequencing and annotation.</title>
        <authorList>
            <consortium name="The Broad Institute Genomics Platform"/>
            <consortium name="The Broad Institute Genome Sequencing Center for Infectious Disease"/>
            <person name="Wu L."/>
            <person name="Ma J."/>
        </authorList>
    </citation>
    <scope>NUCLEOTIDE SEQUENCE [LARGE SCALE GENOMIC DNA]</scope>
    <source>
        <strain evidence="4">CGMCC 4.7367</strain>
    </source>
</reference>
<comment type="caution">
    <text evidence="3">The sequence shown here is derived from an EMBL/GenBank/DDBJ whole genome shotgun (WGS) entry which is preliminary data.</text>
</comment>
<feature type="signal peptide" evidence="2">
    <location>
        <begin position="1"/>
        <end position="33"/>
    </location>
</feature>
<name>A0ABQ3M3Q7_9PSEU</name>